<reference evidence="6 7" key="1">
    <citation type="submission" date="2018-07" db="EMBL/GenBank/DDBJ databases">
        <title>Draft genome of the type strain Streptomyces armeniacus ATCC 15676.</title>
        <authorList>
            <person name="Labana P."/>
            <person name="Gosse J.T."/>
            <person name="Boddy C.N."/>
        </authorList>
    </citation>
    <scope>NUCLEOTIDE SEQUENCE [LARGE SCALE GENOMIC DNA]</scope>
    <source>
        <strain evidence="6 7">ATCC 15676</strain>
    </source>
</reference>
<dbReference type="RefSeq" id="WP_208883135.1">
    <property type="nucleotide sequence ID" value="NZ_CP031320.1"/>
</dbReference>
<dbReference type="AlphaFoldDB" id="A0A345XXB6"/>
<dbReference type="InterPro" id="IPR013751">
    <property type="entry name" value="ACP_syn_III_N"/>
</dbReference>
<name>A0A345XXB6_9ACTN</name>
<evidence type="ECO:0000313" key="6">
    <source>
        <dbReference type="EMBL" id="AXK36282.1"/>
    </source>
</evidence>
<evidence type="ECO:0000256" key="2">
    <source>
        <dbReference type="ARBA" id="ARBA00022679"/>
    </source>
</evidence>
<keyword evidence="3" id="KW-0012">Acyltransferase</keyword>
<dbReference type="Pfam" id="PF08541">
    <property type="entry name" value="ACP_syn_III_C"/>
    <property type="match status" value="1"/>
</dbReference>
<evidence type="ECO:0000256" key="1">
    <source>
        <dbReference type="ARBA" id="ARBA00022490"/>
    </source>
</evidence>
<keyword evidence="1" id="KW-0963">Cytoplasm</keyword>
<dbReference type="GO" id="GO:0004315">
    <property type="term" value="F:3-oxoacyl-[acyl-carrier-protein] synthase activity"/>
    <property type="evidence" value="ECO:0007669"/>
    <property type="project" value="InterPro"/>
</dbReference>
<organism evidence="6 7">
    <name type="scientific">Streptomyces armeniacus</name>
    <dbReference type="NCBI Taxonomy" id="83291"/>
    <lineage>
        <taxon>Bacteria</taxon>
        <taxon>Bacillati</taxon>
        <taxon>Actinomycetota</taxon>
        <taxon>Actinomycetes</taxon>
        <taxon>Kitasatosporales</taxon>
        <taxon>Streptomycetaceae</taxon>
        <taxon>Streptomyces</taxon>
    </lineage>
</organism>
<dbReference type="PANTHER" id="PTHR34069:SF2">
    <property type="entry name" value="BETA-KETOACYL-[ACYL-CARRIER-PROTEIN] SYNTHASE III"/>
    <property type="match status" value="1"/>
</dbReference>
<dbReference type="GO" id="GO:0006633">
    <property type="term" value="P:fatty acid biosynthetic process"/>
    <property type="evidence" value="ECO:0007669"/>
    <property type="project" value="InterPro"/>
</dbReference>
<dbReference type="InterPro" id="IPR016039">
    <property type="entry name" value="Thiolase-like"/>
</dbReference>
<dbReference type="Proteomes" id="UP000254425">
    <property type="component" value="Chromosome"/>
</dbReference>
<feature type="domain" description="Beta-ketoacyl-[acyl-carrier-protein] synthase III N-terminal" evidence="5">
    <location>
        <begin position="118"/>
        <end position="191"/>
    </location>
</feature>
<proteinExistence type="predicted"/>
<keyword evidence="2" id="KW-0808">Transferase</keyword>
<protein>
    <submittedName>
        <fullName evidence="6">3-oxoacyl-ACP synthase</fullName>
    </submittedName>
</protein>
<evidence type="ECO:0000259" key="4">
    <source>
        <dbReference type="Pfam" id="PF08541"/>
    </source>
</evidence>
<dbReference type="GO" id="GO:0044550">
    <property type="term" value="P:secondary metabolite biosynthetic process"/>
    <property type="evidence" value="ECO:0007669"/>
    <property type="project" value="TreeGrafter"/>
</dbReference>
<dbReference type="Pfam" id="PF08545">
    <property type="entry name" value="ACP_syn_III"/>
    <property type="match status" value="1"/>
</dbReference>
<dbReference type="InterPro" id="IPR013747">
    <property type="entry name" value="ACP_syn_III_C"/>
</dbReference>
<dbReference type="KEGG" id="sarm:DVA86_30540"/>
<dbReference type="SUPFAM" id="SSF53901">
    <property type="entry name" value="Thiolase-like"/>
    <property type="match status" value="1"/>
</dbReference>
<dbReference type="PANTHER" id="PTHR34069">
    <property type="entry name" value="3-OXOACYL-[ACYL-CARRIER-PROTEIN] SYNTHASE 3"/>
    <property type="match status" value="1"/>
</dbReference>
<accession>A0A345XXB6</accession>
<evidence type="ECO:0000259" key="5">
    <source>
        <dbReference type="Pfam" id="PF08545"/>
    </source>
</evidence>
<dbReference type="Gene3D" id="3.40.47.10">
    <property type="match status" value="1"/>
</dbReference>
<sequence length="338" mass="36074">MTGWPSAVGIAGTGSHFPHEPIGLETYLAAGLELSPMDNGPLVRPAQWRHHVKPGDRAAELIERAALPMFERLGVDPAAEVDLLLTNVLLPDDLFTGCGADTADRLGITPETVIDLHNGGCASFPYMLKLASGLMAAHGARGALIANVQNTAGQIFAQPENRFKPHSVVAGDGCGVAYVTADAPSRLLGVRTRNTPSTARDVGMATEDGRHYWENGSSVLDVRFDPVKTKETLDFGNRVVPEVVRELAAESGFAVEDIDVLITNQPNRIFLRNWRTALGIAPERHPDTYDRYGNLYGAAAPVTLHEALTDGRIKPGDLVVAAGFAHAGDFAAAAALRF</sequence>
<gene>
    <name evidence="6" type="ORF">DVA86_30540</name>
</gene>
<evidence type="ECO:0000313" key="7">
    <source>
        <dbReference type="Proteomes" id="UP000254425"/>
    </source>
</evidence>
<dbReference type="EMBL" id="CP031320">
    <property type="protein sequence ID" value="AXK36282.1"/>
    <property type="molecule type" value="Genomic_DNA"/>
</dbReference>
<evidence type="ECO:0000256" key="3">
    <source>
        <dbReference type="ARBA" id="ARBA00023315"/>
    </source>
</evidence>
<keyword evidence="7" id="KW-1185">Reference proteome</keyword>
<feature type="domain" description="Beta-ketoacyl-[acyl-carrier-protein] synthase III C-terminal" evidence="4">
    <location>
        <begin position="249"/>
        <end position="337"/>
    </location>
</feature>